<protein>
    <submittedName>
        <fullName evidence="1">Uncharacterized protein</fullName>
    </submittedName>
</protein>
<evidence type="ECO:0000313" key="2">
    <source>
        <dbReference type="Proteomes" id="UP000005438"/>
    </source>
</evidence>
<dbReference type="KEGG" id="nko:Niako_6376"/>
<name>G8TDW6_NIAKG</name>
<sequence length="38" mass="4416">MGLLLFELQMIRAKQVLVSTQTGKVNLLNYSVLKFKYQ</sequence>
<organism evidence="1 2">
    <name type="scientific">Niastella koreensis (strain DSM 17620 / KACC 11465 / NBRC 106392 / GR20-10)</name>
    <dbReference type="NCBI Taxonomy" id="700598"/>
    <lineage>
        <taxon>Bacteria</taxon>
        <taxon>Pseudomonadati</taxon>
        <taxon>Bacteroidota</taxon>
        <taxon>Chitinophagia</taxon>
        <taxon>Chitinophagales</taxon>
        <taxon>Chitinophagaceae</taxon>
        <taxon>Niastella</taxon>
    </lineage>
</organism>
<dbReference type="STRING" id="700598.Niako_6376"/>
<proteinExistence type="predicted"/>
<reference evidence="1 2" key="1">
    <citation type="submission" date="2011-12" db="EMBL/GenBank/DDBJ databases">
        <title>The complete genome of Niastella koreensis GR20-10.</title>
        <authorList>
            <consortium name="US DOE Joint Genome Institute (JGI-PGF)"/>
            <person name="Lucas S."/>
            <person name="Han J."/>
            <person name="Lapidus A."/>
            <person name="Bruce D."/>
            <person name="Goodwin L."/>
            <person name="Pitluck S."/>
            <person name="Peters L."/>
            <person name="Kyrpides N."/>
            <person name="Mavromatis K."/>
            <person name="Ivanova N."/>
            <person name="Mikhailova N."/>
            <person name="Davenport K."/>
            <person name="Saunders E."/>
            <person name="Detter J.C."/>
            <person name="Tapia R."/>
            <person name="Han C."/>
            <person name="Land M."/>
            <person name="Hauser L."/>
            <person name="Markowitz V."/>
            <person name="Cheng J.-F."/>
            <person name="Hugenholtz P."/>
            <person name="Woyke T."/>
            <person name="Wu D."/>
            <person name="Tindall B."/>
            <person name="Pomrenke H."/>
            <person name="Brambilla E."/>
            <person name="Klenk H.-P."/>
            <person name="Eisen J.A."/>
        </authorList>
    </citation>
    <scope>NUCLEOTIDE SEQUENCE [LARGE SCALE GENOMIC DNA]</scope>
    <source>
        <strain evidence="2">DSM 17620 / KACC 11465 / NBRC 106392 / GR20-10</strain>
    </source>
</reference>
<dbReference type="AlphaFoldDB" id="G8TDW6"/>
<accession>G8TDW6</accession>
<dbReference type="EMBL" id="CP003178">
    <property type="protein sequence ID" value="AEW02600.1"/>
    <property type="molecule type" value="Genomic_DNA"/>
</dbReference>
<gene>
    <name evidence="1" type="ordered locus">Niako_6376</name>
</gene>
<dbReference type="HOGENOM" id="CLU_3330645_0_0_10"/>
<evidence type="ECO:0000313" key="1">
    <source>
        <dbReference type="EMBL" id="AEW02600.1"/>
    </source>
</evidence>
<dbReference type="Proteomes" id="UP000005438">
    <property type="component" value="Chromosome"/>
</dbReference>